<accession>G5A983</accession>
<feature type="compositionally biased region" description="Acidic residues" evidence="1">
    <location>
        <begin position="98"/>
        <end position="114"/>
    </location>
</feature>
<keyword evidence="4" id="KW-1185">Reference proteome</keyword>
<dbReference type="AlphaFoldDB" id="G5A983"/>
<feature type="chain" id="PRO_5003473320" description="RxLR effector protein" evidence="2">
    <location>
        <begin position="23"/>
        <end position="199"/>
    </location>
</feature>
<evidence type="ECO:0000256" key="2">
    <source>
        <dbReference type="SAM" id="SignalP"/>
    </source>
</evidence>
<evidence type="ECO:0008006" key="5">
    <source>
        <dbReference type="Google" id="ProtNLM"/>
    </source>
</evidence>
<dbReference type="GeneID" id="20638479"/>
<dbReference type="Proteomes" id="UP000002640">
    <property type="component" value="Unassembled WGS sequence"/>
</dbReference>
<name>G5A983_PHYSP</name>
<dbReference type="InParanoid" id="G5A983"/>
<sequence>MTKLSVIVTLATAAVAFCSVKASNLRQNEPSRFLATLDASDSGSADFFLAESDSSDSVAGERFLEEIATSVDGSSFLVELDSSEDTSDNGSGDRFLAEEESSSSEESADSSEDGSDFRLLIEVESSVDGSTLVDDLSLSDSTSNVQDSDESDDNAKDSVDSEDDGEDDVDGEYQPGTVKPAPIDDDSGVFDPSNLSWWK</sequence>
<feature type="region of interest" description="Disordered" evidence="1">
    <location>
        <begin position="130"/>
        <end position="199"/>
    </location>
</feature>
<keyword evidence="2" id="KW-0732">Signal</keyword>
<feature type="region of interest" description="Disordered" evidence="1">
    <location>
        <begin position="78"/>
        <end position="117"/>
    </location>
</feature>
<evidence type="ECO:0000313" key="3">
    <source>
        <dbReference type="EMBL" id="EGZ08459.1"/>
    </source>
</evidence>
<evidence type="ECO:0000256" key="1">
    <source>
        <dbReference type="SAM" id="MobiDB-lite"/>
    </source>
</evidence>
<feature type="compositionally biased region" description="Low complexity" evidence="1">
    <location>
        <begin position="130"/>
        <end position="143"/>
    </location>
</feature>
<feature type="signal peptide" evidence="2">
    <location>
        <begin position="1"/>
        <end position="22"/>
    </location>
</feature>
<dbReference type="KEGG" id="psoj:PHYSODRAFT_254207"/>
<evidence type="ECO:0000313" key="4">
    <source>
        <dbReference type="Proteomes" id="UP000002640"/>
    </source>
</evidence>
<dbReference type="RefSeq" id="XP_009536631.1">
    <property type="nucleotide sequence ID" value="XM_009538336.1"/>
</dbReference>
<proteinExistence type="predicted"/>
<gene>
    <name evidence="3" type="ORF">PHYSODRAFT_254207</name>
</gene>
<feature type="compositionally biased region" description="Acidic residues" evidence="1">
    <location>
        <begin position="160"/>
        <end position="171"/>
    </location>
</feature>
<protein>
    <recommendedName>
        <fullName evidence="5">RxLR effector protein</fullName>
    </recommendedName>
</protein>
<reference evidence="3 4" key="1">
    <citation type="journal article" date="2006" name="Science">
        <title>Phytophthora genome sequences uncover evolutionary origins and mechanisms of pathogenesis.</title>
        <authorList>
            <person name="Tyler B.M."/>
            <person name="Tripathy S."/>
            <person name="Zhang X."/>
            <person name="Dehal P."/>
            <person name="Jiang R.H."/>
            <person name="Aerts A."/>
            <person name="Arredondo F.D."/>
            <person name="Baxter L."/>
            <person name="Bensasson D."/>
            <person name="Beynon J.L."/>
            <person name="Chapman J."/>
            <person name="Damasceno C.M."/>
            <person name="Dorrance A.E."/>
            <person name="Dou D."/>
            <person name="Dickerman A.W."/>
            <person name="Dubchak I.L."/>
            <person name="Garbelotto M."/>
            <person name="Gijzen M."/>
            <person name="Gordon S.G."/>
            <person name="Govers F."/>
            <person name="Grunwald N.J."/>
            <person name="Huang W."/>
            <person name="Ivors K.L."/>
            <person name="Jones R.W."/>
            <person name="Kamoun S."/>
            <person name="Krampis K."/>
            <person name="Lamour K.H."/>
            <person name="Lee M.K."/>
            <person name="McDonald W.H."/>
            <person name="Medina M."/>
            <person name="Meijer H.J."/>
            <person name="Nordberg E.K."/>
            <person name="Maclean D.J."/>
            <person name="Ospina-Giraldo M.D."/>
            <person name="Morris P.F."/>
            <person name="Phuntumart V."/>
            <person name="Putnam N.H."/>
            <person name="Rash S."/>
            <person name="Rose J.K."/>
            <person name="Sakihama Y."/>
            <person name="Salamov A.A."/>
            <person name="Savidor A."/>
            <person name="Scheuring C.F."/>
            <person name="Smith B.M."/>
            <person name="Sobral B.W."/>
            <person name="Terry A."/>
            <person name="Torto-Alalibo T.A."/>
            <person name="Win J."/>
            <person name="Xu Z."/>
            <person name="Zhang H."/>
            <person name="Grigoriev I.V."/>
            <person name="Rokhsar D.S."/>
            <person name="Boore J.L."/>
        </authorList>
    </citation>
    <scope>NUCLEOTIDE SEQUENCE [LARGE SCALE GENOMIC DNA]</scope>
    <source>
        <strain evidence="3 4">P6497</strain>
    </source>
</reference>
<dbReference type="EMBL" id="JH159161">
    <property type="protein sequence ID" value="EGZ08459.1"/>
    <property type="molecule type" value="Genomic_DNA"/>
</dbReference>
<organism evidence="3 4">
    <name type="scientific">Phytophthora sojae (strain P6497)</name>
    <name type="common">Soybean stem and root rot agent</name>
    <name type="synonym">Phytophthora megasperma f. sp. glycines</name>
    <dbReference type="NCBI Taxonomy" id="1094619"/>
    <lineage>
        <taxon>Eukaryota</taxon>
        <taxon>Sar</taxon>
        <taxon>Stramenopiles</taxon>
        <taxon>Oomycota</taxon>
        <taxon>Peronosporomycetes</taxon>
        <taxon>Peronosporales</taxon>
        <taxon>Peronosporaceae</taxon>
        <taxon>Phytophthora</taxon>
    </lineage>
</organism>